<dbReference type="Pfam" id="PF00561">
    <property type="entry name" value="Abhydrolase_1"/>
    <property type="match status" value="1"/>
</dbReference>
<name>A0A6J5CX36_9BURK</name>
<keyword evidence="1 3" id="KW-0378">Hydrolase</keyword>
<dbReference type="Gene3D" id="3.40.50.1820">
    <property type="entry name" value="alpha/beta hydrolase"/>
    <property type="match status" value="1"/>
</dbReference>
<evidence type="ECO:0000256" key="1">
    <source>
        <dbReference type="ARBA" id="ARBA00022801"/>
    </source>
</evidence>
<dbReference type="InterPro" id="IPR029058">
    <property type="entry name" value="AB_hydrolase_fold"/>
</dbReference>
<evidence type="ECO:0000313" key="3">
    <source>
        <dbReference type="EMBL" id="CAB3746123.1"/>
    </source>
</evidence>
<feature type="domain" description="AB hydrolase-1" evidence="2">
    <location>
        <begin position="26"/>
        <end position="271"/>
    </location>
</feature>
<dbReference type="InterPro" id="IPR000073">
    <property type="entry name" value="AB_hydrolase_1"/>
</dbReference>
<dbReference type="AlphaFoldDB" id="A0A6J5CX36"/>
<reference evidence="3 4" key="1">
    <citation type="submission" date="2020-04" db="EMBL/GenBank/DDBJ databases">
        <authorList>
            <person name="De Canck E."/>
        </authorList>
    </citation>
    <scope>NUCLEOTIDE SEQUENCE [LARGE SCALE GENOMIC DNA]</scope>
    <source>
        <strain evidence="3 4">LMG 29739</strain>
    </source>
</reference>
<dbReference type="EC" id="3.3.2.10" evidence="3"/>
<gene>
    <name evidence="3" type="ORF">LMG29739_00106</name>
</gene>
<dbReference type="SUPFAM" id="SSF53474">
    <property type="entry name" value="alpha/beta-Hydrolases"/>
    <property type="match status" value="1"/>
</dbReference>
<proteinExistence type="predicted"/>
<dbReference type="EMBL" id="CADIKF010000001">
    <property type="protein sequence ID" value="CAB3746123.1"/>
    <property type="molecule type" value="Genomic_DNA"/>
</dbReference>
<accession>A0A6J5CX36</accession>
<protein>
    <submittedName>
        <fullName evidence="3">Soluble epoxide hydrolase</fullName>
        <ecNumber evidence="3">3.3.2.10</ecNumber>
    </submittedName>
</protein>
<dbReference type="RefSeq" id="WP_175108787.1">
    <property type="nucleotide sequence ID" value="NZ_CADIKF010000001.1"/>
</dbReference>
<dbReference type="PRINTS" id="PR00412">
    <property type="entry name" value="EPOXHYDRLASE"/>
</dbReference>
<evidence type="ECO:0000313" key="4">
    <source>
        <dbReference type="Proteomes" id="UP000494329"/>
    </source>
</evidence>
<dbReference type="PANTHER" id="PTHR43329">
    <property type="entry name" value="EPOXIDE HYDROLASE"/>
    <property type="match status" value="1"/>
</dbReference>
<dbReference type="GO" id="GO:0004301">
    <property type="term" value="F:epoxide hydrolase activity"/>
    <property type="evidence" value="ECO:0007669"/>
    <property type="project" value="UniProtKB-EC"/>
</dbReference>
<dbReference type="InterPro" id="IPR000639">
    <property type="entry name" value="Epox_hydrolase-like"/>
</dbReference>
<keyword evidence="4" id="KW-1185">Reference proteome</keyword>
<evidence type="ECO:0000259" key="2">
    <source>
        <dbReference type="Pfam" id="PF00561"/>
    </source>
</evidence>
<dbReference type="Proteomes" id="UP000494329">
    <property type="component" value="Unassembled WGS sequence"/>
</dbReference>
<sequence>MDIGLSYHRRAVNGIKLHYAIAGDGPPVVLLHGFPETSHTWRRQIPVLSRYYQLIVPDLRGYGASGKPVSGYDKRSMATDIKELLATLGIARAAVLGHDRGACVGTRLVKDHPSCVARFAALDHIPTRMIFDRVNADVAQAAWFFFFNAVRDLPEALVQGREEVWLRHIFTSWLYDISAISDADIEVYRRAYAAPGGLRGAFEDYRAWPVDVEQDRLDADVKMACPTLALWGAEFDAAKRVDMREIWSEMATDLTCVAIAQAGHFPHEERPIETNEALLAFLRDWKG</sequence>
<organism evidence="3 4">
    <name type="scientific">Paraburkholderia solisilvae</name>
    <dbReference type="NCBI Taxonomy" id="624376"/>
    <lineage>
        <taxon>Bacteria</taxon>
        <taxon>Pseudomonadati</taxon>
        <taxon>Pseudomonadota</taxon>
        <taxon>Betaproteobacteria</taxon>
        <taxon>Burkholderiales</taxon>
        <taxon>Burkholderiaceae</taxon>
        <taxon>Paraburkholderia</taxon>
    </lineage>
</organism>